<dbReference type="AlphaFoldDB" id="A0A1E5TEL4"/>
<evidence type="ECO:0000313" key="1">
    <source>
        <dbReference type="EMBL" id="OEK09816.1"/>
    </source>
</evidence>
<evidence type="ECO:0000313" key="2">
    <source>
        <dbReference type="Proteomes" id="UP000095713"/>
    </source>
</evidence>
<sequence length="382" mass="44277">MDKPHFLINWTDGVKINKDHFIESDFHNLDAMQDYAAIHLTTYNYGLLGAHTGHNESIKLSVDVNTEERLVVRLKYCNAITKKGCRVLFNSDMYGGDEPTATIESKNIDVNSNLDFLVVLSINPFKYVPVGEPDPESIPLHHPYALPKIDLHIMSKSQFNTSFLEKHYLMVGKIQWKNGAFVIDESYLPPISKIKYHTTLLAFHEKVSDVLVNLRNHSLVINNKNRHKFQNNKLAKNTFKLCLKVMDYVSDYIFKYTQTGEEKPPIFLVQSISVLGNYISTELAILEEEDREKLLQYYYEWIDIKPSVFEAMIGDVINLDYDHLDINEAIVKLDYFMTILERLWKKMSDLEYIGMRKDNIVISEDKVAPREVKKGNSWSIID</sequence>
<name>A0A1E5TEL4_9FLAO</name>
<dbReference type="STRING" id="1849968.A8C32_09910"/>
<dbReference type="OrthoDB" id="1090702at2"/>
<protein>
    <submittedName>
        <fullName evidence="1">Uncharacterized protein</fullName>
    </submittedName>
</protein>
<dbReference type="RefSeq" id="WP_069828476.1">
    <property type="nucleotide sequence ID" value="NZ_MDJD01000006.1"/>
</dbReference>
<dbReference type="Proteomes" id="UP000095713">
    <property type="component" value="Unassembled WGS sequence"/>
</dbReference>
<dbReference type="EMBL" id="MDJD01000006">
    <property type="protein sequence ID" value="OEK09816.1"/>
    <property type="molecule type" value="Genomic_DNA"/>
</dbReference>
<reference evidence="1 2" key="1">
    <citation type="submission" date="2016-05" db="EMBL/GenBank/DDBJ databases">
        <title>Draft Genome Sequence of Algibacter sp. Strain SK-16 Isolated from the Surface Water of Aburatsubo Inlet.</title>
        <authorList>
            <person name="Wong S.-K."/>
            <person name="Yoshizawa S."/>
            <person name="Nakajima Y."/>
            <person name="Ogura Y."/>
            <person name="Tetsuya H."/>
            <person name="Hamasaki K."/>
        </authorList>
    </citation>
    <scope>NUCLEOTIDE SEQUENCE [LARGE SCALE GENOMIC DNA]</scope>
    <source>
        <strain evidence="1 2">SK-16</strain>
    </source>
</reference>
<comment type="caution">
    <text evidence="1">The sequence shown here is derived from an EMBL/GenBank/DDBJ whole genome shotgun (WGS) entry which is preliminary data.</text>
</comment>
<gene>
    <name evidence="1" type="ORF">A8C32_09910</name>
</gene>
<proteinExistence type="predicted"/>
<organism evidence="1 2">
    <name type="scientific">Flavivirga aquatica</name>
    <dbReference type="NCBI Taxonomy" id="1849968"/>
    <lineage>
        <taxon>Bacteria</taxon>
        <taxon>Pseudomonadati</taxon>
        <taxon>Bacteroidota</taxon>
        <taxon>Flavobacteriia</taxon>
        <taxon>Flavobacteriales</taxon>
        <taxon>Flavobacteriaceae</taxon>
        <taxon>Flavivirga</taxon>
    </lineage>
</organism>
<accession>A0A1E5TEL4</accession>
<keyword evidence="2" id="KW-1185">Reference proteome</keyword>